<keyword evidence="7" id="KW-1185">Reference proteome</keyword>
<dbReference type="AlphaFoldDB" id="A0A840IAY4"/>
<dbReference type="Proteomes" id="UP000585272">
    <property type="component" value="Unassembled WGS sequence"/>
</dbReference>
<evidence type="ECO:0000256" key="4">
    <source>
        <dbReference type="ARBA" id="ARBA00023163"/>
    </source>
</evidence>
<evidence type="ECO:0000259" key="5">
    <source>
        <dbReference type="PROSITE" id="PS50931"/>
    </source>
</evidence>
<dbReference type="SUPFAM" id="SSF46785">
    <property type="entry name" value="Winged helix' DNA-binding domain"/>
    <property type="match status" value="1"/>
</dbReference>
<dbReference type="InterPro" id="IPR036388">
    <property type="entry name" value="WH-like_DNA-bd_sf"/>
</dbReference>
<organism evidence="6 7">
    <name type="scientific">Conexibacter arvalis</name>
    <dbReference type="NCBI Taxonomy" id="912552"/>
    <lineage>
        <taxon>Bacteria</taxon>
        <taxon>Bacillati</taxon>
        <taxon>Actinomycetota</taxon>
        <taxon>Thermoleophilia</taxon>
        <taxon>Solirubrobacterales</taxon>
        <taxon>Conexibacteraceae</taxon>
        <taxon>Conexibacter</taxon>
    </lineage>
</organism>
<dbReference type="GO" id="GO:0003700">
    <property type="term" value="F:DNA-binding transcription factor activity"/>
    <property type="evidence" value="ECO:0007669"/>
    <property type="project" value="InterPro"/>
</dbReference>
<proteinExistence type="inferred from homology"/>
<dbReference type="PANTHER" id="PTHR30126:SF39">
    <property type="entry name" value="HTH-TYPE TRANSCRIPTIONAL REGULATOR CYSL"/>
    <property type="match status" value="1"/>
</dbReference>
<evidence type="ECO:0000256" key="3">
    <source>
        <dbReference type="ARBA" id="ARBA00023125"/>
    </source>
</evidence>
<protein>
    <submittedName>
        <fullName evidence="6">DNA-binding transcriptional LysR family regulator</fullName>
    </submittedName>
</protein>
<comment type="caution">
    <text evidence="6">The sequence shown here is derived from an EMBL/GenBank/DDBJ whole genome shotgun (WGS) entry which is preliminary data.</text>
</comment>
<accession>A0A840IAY4</accession>
<reference evidence="6 7" key="1">
    <citation type="submission" date="2020-08" db="EMBL/GenBank/DDBJ databases">
        <title>Genomic Encyclopedia of Archaeal and Bacterial Type Strains, Phase II (KMG-II): from individual species to whole genera.</title>
        <authorList>
            <person name="Goeker M."/>
        </authorList>
    </citation>
    <scope>NUCLEOTIDE SEQUENCE [LARGE SCALE GENOMIC DNA]</scope>
    <source>
        <strain evidence="6 7">DSM 23288</strain>
    </source>
</reference>
<dbReference type="PRINTS" id="PR00039">
    <property type="entry name" value="HTHLYSR"/>
</dbReference>
<dbReference type="EMBL" id="JACHNU010000001">
    <property type="protein sequence ID" value="MBB4662077.1"/>
    <property type="molecule type" value="Genomic_DNA"/>
</dbReference>
<evidence type="ECO:0000256" key="1">
    <source>
        <dbReference type="ARBA" id="ARBA00009437"/>
    </source>
</evidence>
<keyword evidence="3 6" id="KW-0238">DNA-binding</keyword>
<keyword evidence="2" id="KW-0805">Transcription regulation</keyword>
<dbReference type="RefSeq" id="WP_183340782.1">
    <property type="nucleotide sequence ID" value="NZ_JACHNU010000001.1"/>
</dbReference>
<evidence type="ECO:0000256" key="2">
    <source>
        <dbReference type="ARBA" id="ARBA00023015"/>
    </source>
</evidence>
<evidence type="ECO:0000313" key="6">
    <source>
        <dbReference type="EMBL" id="MBB4662077.1"/>
    </source>
</evidence>
<dbReference type="InterPro" id="IPR005119">
    <property type="entry name" value="LysR_subst-bd"/>
</dbReference>
<name>A0A840IAY4_9ACTN</name>
<dbReference type="Pfam" id="PF00126">
    <property type="entry name" value="HTH_1"/>
    <property type="match status" value="1"/>
</dbReference>
<evidence type="ECO:0000313" key="7">
    <source>
        <dbReference type="Proteomes" id="UP000585272"/>
    </source>
</evidence>
<dbReference type="SUPFAM" id="SSF53850">
    <property type="entry name" value="Periplasmic binding protein-like II"/>
    <property type="match status" value="1"/>
</dbReference>
<dbReference type="Pfam" id="PF03466">
    <property type="entry name" value="LysR_substrate"/>
    <property type="match status" value="1"/>
</dbReference>
<keyword evidence="4" id="KW-0804">Transcription</keyword>
<gene>
    <name evidence="6" type="ORF">BDZ31_001650</name>
</gene>
<comment type="similarity">
    <text evidence="1">Belongs to the LysR transcriptional regulatory family.</text>
</comment>
<feature type="domain" description="HTH lysR-type" evidence="5">
    <location>
        <begin position="1"/>
        <end position="58"/>
    </location>
</feature>
<dbReference type="InterPro" id="IPR036390">
    <property type="entry name" value="WH_DNA-bd_sf"/>
</dbReference>
<dbReference type="PROSITE" id="PS50931">
    <property type="entry name" value="HTH_LYSR"/>
    <property type="match status" value="1"/>
</dbReference>
<dbReference type="Gene3D" id="3.40.190.290">
    <property type="match status" value="1"/>
</dbReference>
<dbReference type="InterPro" id="IPR000847">
    <property type="entry name" value="LysR_HTH_N"/>
</dbReference>
<sequence>MTLAQLQSFVLVARLGSVKAAAAELEVTEPAVSVAVGALRRELGDELFVRAGRGIALTPGGRRLAALGAEILGLAEQARRSVAAAGGQARIEIAATGVVAEHLGPLLDAFTTREAAVELAVEPAPGAAFADLLDQRRADITFGPRPALDRLATIATVPFLRCRRVIVASPAHPLARRRSIPPAALERERWLVGPPPIDPTTGAGLWFARTGVAPRDVGAYSSHAAALAAAGAGEGIALTLSHSVHDELRRRSLVALDVRGTPLVELWHASTLGLDRAPPAALALQRFATTAEAMQAMSAGRVGTASARARPAVHVTLWRSVGGRPSEGP</sequence>
<dbReference type="GO" id="GO:0000976">
    <property type="term" value="F:transcription cis-regulatory region binding"/>
    <property type="evidence" value="ECO:0007669"/>
    <property type="project" value="TreeGrafter"/>
</dbReference>
<dbReference type="PANTHER" id="PTHR30126">
    <property type="entry name" value="HTH-TYPE TRANSCRIPTIONAL REGULATOR"/>
    <property type="match status" value="1"/>
</dbReference>
<dbReference type="Gene3D" id="1.10.10.10">
    <property type="entry name" value="Winged helix-like DNA-binding domain superfamily/Winged helix DNA-binding domain"/>
    <property type="match status" value="1"/>
</dbReference>